<dbReference type="InterPro" id="IPR029068">
    <property type="entry name" value="Glyas_Bleomycin-R_OHBP_Dase"/>
</dbReference>
<accession>A0A1B9NGK3</accession>
<dbReference type="InterPro" id="IPR037523">
    <property type="entry name" value="VOC_core"/>
</dbReference>
<dbReference type="InterPro" id="IPR027843">
    <property type="entry name" value="DUF4440"/>
</dbReference>
<dbReference type="RefSeq" id="WP_067023266.1">
    <property type="nucleotide sequence ID" value="NZ_CP038256.1"/>
</dbReference>
<dbReference type="Gene3D" id="3.10.180.10">
    <property type="entry name" value="2,3-Dihydroxybiphenyl 1,2-Dioxygenase, domain 1"/>
    <property type="match status" value="1"/>
</dbReference>
<sequence length="272" mass="29828">MTDSPSAVHEMRLVVAVDDLDAALRFFRDTLGLPERAAYSGEGDARVAILEAGAATLELANRAQVRMIDGVETEGGRSDPLRVAFEVDDAAATTERLVEAGAGLEARPRETPWRSLNARLRAPGDLQITLFQELESLATRRTRAGFGTAGDAAEPDPVPQVLTRERELQDPAVRRDPERLGALLAPDATEIGASGRTWHRDELVDLVAEEADDAEPIEVHDLEGRALTADVVLVTWTSVRGPHRARRSSLWRRDGDRWRLAHHQATPVPHEV</sequence>
<evidence type="ECO:0000313" key="2">
    <source>
        <dbReference type="EMBL" id="OCG75739.1"/>
    </source>
</evidence>
<dbReference type="Proteomes" id="UP000093355">
    <property type="component" value="Unassembled WGS sequence"/>
</dbReference>
<proteinExistence type="predicted"/>
<dbReference type="Pfam" id="PF14534">
    <property type="entry name" value="DUF4440"/>
    <property type="match status" value="1"/>
</dbReference>
<feature type="domain" description="VOC" evidence="1">
    <location>
        <begin position="6"/>
        <end position="133"/>
    </location>
</feature>
<reference evidence="2 3" key="1">
    <citation type="submission" date="2016-05" db="EMBL/GenBank/DDBJ databases">
        <authorList>
            <person name="Lavstsen T."/>
            <person name="Jespersen J.S."/>
        </authorList>
    </citation>
    <scope>NUCLEOTIDE SEQUENCE [LARGE SCALE GENOMIC DNA]</scope>
    <source>
        <strain evidence="2 3">YLB-01</strain>
    </source>
</reference>
<dbReference type="SUPFAM" id="SSF54427">
    <property type="entry name" value="NTF2-like"/>
    <property type="match status" value="1"/>
</dbReference>
<dbReference type="AlphaFoldDB" id="A0A1B9NGK3"/>
<dbReference type="SUPFAM" id="SSF54593">
    <property type="entry name" value="Glyoxalase/Bleomycin resistance protein/Dihydroxybiphenyl dioxygenase"/>
    <property type="match status" value="1"/>
</dbReference>
<organism evidence="2 3">
    <name type="scientific">Microbacterium sediminis</name>
    <dbReference type="NCBI Taxonomy" id="904291"/>
    <lineage>
        <taxon>Bacteria</taxon>
        <taxon>Bacillati</taxon>
        <taxon>Actinomycetota</taxon>
        <taxon>Actinomycetes</taxon>
        <taxon>Micrococcales</taxon>
        <taxon>Microbacteriaceae</taxon>
        <taxon>Microbacterium</taxon>
    </lineage>
</organism>
<name>A0A1B9NGK3_9MICO</name>
<evidence type="ECO:0000259" key="1">
    <source>
        <dbReference type="PROSITE" id="PS51819"/>
    </source>
</evidence>
<dbReference type="Pfam" id="PF00903">
    <property type="entry name" value="Glyoxalase"/>
    <property type="match status" value="1"/>
</dbReference>
<evidence type="ECO:0000313" key="3">
    <source>
        <dbReference type="Proteomes" id="UP000093355"/>
    </source>
</evidence>
<dbReference type="InterPro" id="IPR032710">
    <property type="entry name" value="NTF2-like_dom_sf"/>
</dbReference>
<dbReference type="Gene3D" id="3.10.450.50">
    <property type="match status" value="1"/>
</dbReference>
<protein>
    <recommendedName>
        <fullName evidence="1">VOC domain-containing protein</fullName>
    </recommendedName>
</protein>
<dbReference type="STRING" id="904291.A7J15_01435"/>
<dbReference type="PROSITE" id="PS51819">
    <property type="entry name" value="VOC"/>
    <property type="match status" value="1"/>
</dbReference>
<dbReference type="InterPro" id="IPR004360">
    <property type="entry name" value="Glyas_Fos-R_dOase_dom"/>
</dbReference>
<comment type="caution">
    <text evidence="2">The sequence shown here is derived from an EMBL/GenBank/DDBJ whole genome shotgun (WGS) entry which is preliminary data.</text>
</comment>
<dbReference type="EMBL" id="LXMD01000012">
    <property type="protein sequence ID" value="OCG75739.1"/>
    <property type="molecule type" value="Genomic_DNA"/>
</dbReference>
<keyword evidence="3" id="KW-1185">Reference proteome</keyword>
<gene>
    <name evidence="2" type="ORF">A7J15_01435</name>
</gene>